<dbReference type="PANTHER" id="PTHR30055:SF234">
    <property type="entry name" value="HTH-TYPE TRANSCRIPTIONAL REGULATOR BETI"/>
    <property type="match status" value="1"/>
</dbReference>
<evidence type="ECO:0000313" key="6">
    <source>
        <dbReference type="EMBL" id="TQL44554.1"/>
    </source>
</evidence>
<dbReference type="Gene3D" id="1.10.10.60">
    <property type="entry name" value="Homeodomain-like"/>
    <property type="match status" value="2"/>
</dbReference>
<feature type="domain" description="HTH tetR-type" evidence="5">
    <location>
        <begin position="229"/>
        <end position="289"/>
    </location>
</feature>
<feature type="domain" description="HTH tetR-type" evidence="5">
    <location>
        <begin position="15"/>
        <end position="75"/>
    </location>
</feature>
<dbReference type="Gene3D" id="1.10.357.10">
    <property type="entry name" value="Tetracycline Repressor, domain 2"/>
    <property type="match status" value="2"/>
</dbReference>
<organism evidence="6 7">
    <name type="scientific">Leucobacter komagatae</name>
    <dbReference type="NCBI Taxonomy" id="55969"/>
    <lineage>
        <taxon>Bacteria</taxon>
        <taxon>Bacillati</taxon>
        <taxon>Actinomycetota</taxon>
        <taxon>Actinomycetes</taxon>
        <taxon>Micrococcales</taxon>
        <taxon>Microbacteriaceae</taxon>
        <taxon>Leucobacter</taxon>
    </lineage>
</organism>
<dbReference type="Proteomes" id="UP000319094">
    <property type="component" value="Unassembled WGS sequence"/>
</dbReference>
<keyword evidence="7" id="KW-1185">Reference proteome</keyword>
<accession>A0A542Y987</accession>
<keyword evidence="1" id="KW-0805">Transcription regulation</keyword>
<dbReference type="EMBL" id="VFON01000001">
    <property type="protein sequence ID" value="TQL44554.1"/>
    <property type="molecule type" value="Genomic_DNA"/>
</dbReference>
<dbReference type="PROSITE" id="PS01081">
    <property type="entry name" value="HTH_TETR_1"/>
    <property type="match status" value="1"/>
</dbReference>
<dbReference type="Pfam" id="PF17932">
    <property type="entry name" value="TetR_C_24"/>
    <property type="match status" value="1"/>
</dbReference>
<dbReference type="InterPro" id="IPR050109">
    <property type="entry name" value="HTH-type_TetR-like_transc_reg"/>
</dbReference>
<dbReference type="RefSeq" id="WP_141887725.1">
    <property type="nucleotide sequence ID" value="NZ_BAAAUY010000003.1"/>
</dbReference>
<sequence>MASSEKTAAQRSRPRDRKQQIEKAAAEAFARSGYHPVSMQDIADTVGITATALYRHFPNKYALFAHTAFAFADRLLSATEEASSREVLSRQEARLVIEELIDAVAGEFVADRSINGIYRWEGRHLKGDDRAKLNRKLAVVGSRLTIPYAVYRPDVPEHERTIILIAAFSVLSSVTMHTTRIAKPRLRARLNELAWRLLDIDVGAYADGSVRRTPFPDWEAEEGPSAQGSPRREQLLQAGIKLFAEHGYNDATIEDLAAAVSLTPSGVYRHFAGKSELLTAAYDRASAWLDKAGEAARAQSQSPAEELRLLCGYYVDHSFRSADLMRVYFSEQGNLDPSDLKHFVQMQRDHVARWTALFHEVHPDLSARDAPVPLYAFFSIIGDQMTFLPEYDDFASSRLLAFSDVLLDMPVDDPVSAQ</sequence>
<name>A0A542Y987_9MICO</name>
<keyword evidence="2 4" id="KW-0238">DNA-binding</keyword>
<evidence type="ECO:0000256" key="3">
    <source>
        <dbReference type="ARBA" id="ARBA00023163"/>
    </source>
</evidence>
<dbReference type="AlphaFoldDB" id="A0A542Y987"/>
<dbReference type="PANTHER" id="PTHR30055">
    <property type="entry name" value="HTH-TYPE TRANSCRIPTIONAL REGULATOR RUTR"/>
    <property type="match status" value="1"/>
</dbReference>
<dbReference type="PRINTS" id="PR00455">
    <property type="entry name" value="HTHTETR"/>
</dbReference>
<evidence type="ECO:0000313" key="7">
    <source>
        <dbReference type="Proteomes" id="UP000319094"/>
    </source>
</evidence>
<protein>
    <submittedName>
        <fullName evidence="6">TetR family transcriptional regulator</fullName>
    </submittedName>
</protein>
<evidence type="ECO:0000256" key="1">
    <source>
        <dbReference type="ARBA" id="ARBA00023015"/>
    </source>
</evidence>
<comment type="caution">
    <text evidence="6">The sequence shown here is derived from an EMBL/GenBank/DDBJ whole genome shotgun (WGS) entry which is preliminary data.</text>
</comment>
<dbReference type="PROSITE" id="PS50977">
    <property type="entry name" value="HTH_TETR_2"/>
    <property type="match status" value="2"/>
</dbReference>
<evidence type="ECO:0000256" key="4">
    <source>
        <dbReference type="PROSITE-ProRule" id="PRU00335"/>
    </source>
</evidence>
<dbReference type="InterPro" id="IPR023772">
    <property type="entry name" value="DNA-bd_HTH_TetR-type_CS"/>
</dbReference>
<evidence type="ECO:0000256" key="2">
    <source>
        <dbReference type="ARBA" id="ARBA00023125"/>
    </source>
</evidence>
<proteinExistence type="predicted"/>
<dbReference type="InterPro" id="IPR041490">
    <property type="entry name" value="KstR2_TetR_C"/>
</dbReference>
<reference evidence="6 7" key="1">
    <citation type="submission" date="2019-06" db="EMBL/GenBank/DDBJ databases">
        <title>Sequencing the genomes of 1000 actinobacteria strains.</title>
        <authorList>
            <person name="Klenk H.-P."/>
        </authorList>
    </citation>
    <scope>NUCLEOTIDE SEQUENCE [LARGE SCALE GENOMIC DNA]</scope>
    <source>
        <strain evidence="6 7">DSM 8803</strain>
    </source>
</reference>
<dbReference type="InterPro" id="IPR009057">
    <property type="entry name" value="Homeodomain-like_sf"/>
</dbReference>
<dbReference type="Pfam" id="PF00440">
    <property type="entry name" value="TetR_N"/>
    <property type="match status" value="2"/>
</dbReference>
<dbReference type="SUPFAM" id="SSF46689">
    <property type="entry name" value="Homeodomain-like"/>
    <property type="match status" value="2"/>
</dbReference>
<dbReference type="GO" id="GO:0003700">
    <property type="term" value="F:DNA-binding transcription factor activity"/>
    <property type="evidence" value="ECO:0007669"/>
    <property type="project" value="TreeGrafter"/>
</dbReference>
<feature type="DNA-binding region" description="H-T-H motif" evidence="4">
    <location>
        <begin position="252"/>
        <end position="271"/>
    </location>
</feature>
<gene>
    <name evidence="6" type="ORF">FB468_2614</name>
</gene>
<feature type="DNA-binding region" description="H-T-H motif" evidence="4">
    <location>
        <begin position="38"/>
        <end position="57"/>
    </location>
</feature>
<dbReference type="GO" id="GO:0000976">
    <property type="term" value="F:transcription cis-regulatory region binding"/>
    <property type="evidence" value="ECO:0007669"/>
    <property type="project" value="TreeGrafter"/>
</dbReference>
<evidence type="ECO:0000259" key="5">
    <source>
        <dbReference type="PROSITE" id="PS50977"/>
    </source>
</evidence>
<dbReference type="OrthoDB" id="3519192at2"/>
<keyword evidence="3" id="KW-0804">Transcription</keyword>
<dbReference type="InterPro" id="IPR001647">
    <property type="entry name" value="HTH_TetR"/>
</dbReference>